<feature type="region of interest" description="Disordered" evidence="1">
    <location>
        <begin position="29"/>
        <end position="329"/>
    </location>
</feature>
<proteinExistence type="predicted"/>
<feature type="compositionally biased region" description="Low complexity" evidence="1">
    <location>
        <begin position="61"/>
        <end position="70"/>
    </location>
</feature>
<dbReference type="GeneID" id="128315093"/>
<feature type="compositionally biased region" description="Polar residues" evidence="1">
    <location>
        <begin position="29"/>
        <end position="43"/>
    </location>
</feature>
<feature type="compositionally biased region" description="Basic residues" evidence="1">
    <location>
        <begin position="104"/>
        <end position="119"/>
    </location>
</feature>
<evidence type="ECO:0000313" key="3">
    <source>
        <dbReference type="RefSeq" id="XP_053076508.1"/>
    </source>
</evidence>
<evidence type="ECO:0000256" key="1">
    <source>
        <dbReference type="SAM" id="MobiDB-lite"/>
    </source>
</evidence>
<feature type="compositionally biased region" description="Low complexity" evidence="1">
    <location>
        <begin position="319"/>
        <end position="329"/>
    </location>
</feature>
<evidence type="ECO:0000313" key="2">
    <source>
        <dbReference type="Proteomes" id="UP001652583"/>
    </source>
</evidence>
<feature type="compositionally biased region" description="Basic residues" evidence="1">
    <location>
        <begin position="143"/>
        <end position="157"/>
    </location>
</feature>
<feature type="compositionally biased region" description="Pro residues" evidence="1">
    <location>
        <begin position="292"/>
        <end position="304"/>
    </location>
</feature>
<accession>A0ABM3PXV3</accession>
<sequence>MLRQAPDWLASPAFNPVRPVIWVKQQRSASRTLGSACELSTQAKVERSRDLPSPCRPLHGRQPQRLLQQKRLPDPLPPGKLQGEGSQGGTKARKVTGTGLTPSVRRRRCPGRRDSRHKGGPGAAGSRGDTRRGLPVQTWRGSAARRRRPPPPRRARRGPGLTGGRPARQRLGSADGLTDARWTAAAGAGTAAAGAGRAAEALPRPRYVTMRPGRRRRSPGPPTGARGRGQPRGGRARSRRGGTRGAPPGTGARPHRPGCRSRRAPRVPAPAPPTPPGRAPLLRPPDGDPPRPAHAPPAPPPHPPAAVREPALPSPPFARSPLLPLRLPS</sequence>
<feature type="compositionally biased region" description="Basic residues" evidence="1">
    <location>
        <begin position="253"/>
        <end position="265"/>
    </location>
</feature>
<feature type="compositionally biased region" description="Pro residues" evidence="1">
    <location>
        <begin position="267"/>
        <end position="278"/>
    </location>
</feature>
<keyword evidence="2" id="KW-1185">Reference proteome</keyword>
<protein>
    <submittedName>
        <fullName evidence="3">Translation initiation factor IF-2-like</fullName>
    </submittedName>
</protein>
<gene>
    <name evidence="3" type="primary">LOC128315093</name>
</gene>
<dbReference type="Proteomes" id="UP001652583">
    <property type="component" value="Chromosome A1"/>
</dbReference>
<dbReference type="RefSeq" id="XP_053076508.1">
    <property type="nucleotide sequence ID" value="XM_053220533.1"/>
</dbReference>
<reference evidence="3" key="1">
    <citation type="submission" date="2025-08" db="UniProtKB">
        <authorList>
            <consortium name="RefSeq"/>
        </authorList>
    </citation>
    <scope>IDENTIFICATION</scope>
    <source>
        <tissue evidence="3">Blood</tissue>
    </source>
</reference>
<feature type="compositionally biased region" description="Low complexity" evidence="1">
    <location>
        <begin position="180"/>
        <end position="201"/>
    </location>
</feature>
<name>A0ABM3PXV3_ACIJB</name>
<organism evidence="2 3">
    <name type="scientific">Acinonyx jubatus</name>
    <name type="common">Cheetah</name>
    <dbReference type="NCBI Taxonomy" id="32536"/>
    <lineage>
        <taxon>Eukaryota</taxon>
        <taxon>Metazoa</taxon>
        <taxon>Chordata</taxon>
        <taxon>Craniata</taxon>
        <taxon>Vertebrata</taxon>
        <taxon>Euteleostomi</taxon>
        <taxon>Mammalia</taxon>
        <taxon>Eutheria</taxon>
        <taxon>Laurasiatheria</taxon>
        <taxon>Carnivora</taxon>
        <taxon>Feliformia</taxon>
        <taxon>Felidae</taxon>
        <taxon>Felinae</taxon>
        <taxon>Acinonyx</taxon>
    </lineage>
</organism>